<feature type="transmembrane region" description="Helical" evidence="2">
    <location>
        <begin position="27"/>
        <end position="48"/>
    </location>
</feature>
<keyword evidence="2" id="KW-0812">Transmembrane</keyword>
<feature type="compositionally biased region" description="Low complexity" evidence="1">
    <location>
        <begin position="116"/>
        <end position="130"/>
    </location>
</feature>
<sequence length="263" mass="28104">MPALESTESTGISIGGHFYAPAQVHEFLRLFGIVAGFILFSYLALVAFPKLASPWNTREPAPHRVPARPRPTPDISLPERPFAPRPPAPPALPKTKTRSSRPPAAVHRYRGRPYNPATSPPRRATTAPAADAPHAQHALAPAICAALAHLHRTADAIVGAHPAALPLALRARTSTPTGSVKAAVPWVHERTHDKFGLVQPTRGRSASGSSTANAKVLQPKRWRLSVSHTHKRTLSASKILSLGLNLAKAGKDGIGKENVNVRT</sequence>
<evidence type="ECO:0000256" key="2">
    <source>
        <dbReference type="SAM" id="Phobius"/>
    </source>
</evidence>
<evidence type="ECO:0000313" key="4">
    <source>
        <dbReference type="Proteomes" id="UP001215280"/>
    </source>
</evidence>
<feature type="compositionally biased region" description="Pro residues" evidence="1">
    <location>
        <begin position="81"/>
        <end position="92"/>
    </location>
</feature>
<dbReference type="Proteomes" id="UP001215280">
    <property type="component" value="Unassembled WGS sequence"/>
</dbReference>
<accession>A0AAD7K0T5</accession>
<name>A0AAD7K0T5_9AGAR</name>
<proteinExistence type="predicted"/>
<protein>
    <submittedName>
        <fullName evidence="3">Uncharacterized protein</fullName>
    </submittedName>
</protein>
<keyword evidence="2" id="KW-0472">Membrane</keyword>
<evidence type="ECO:0000256" key="1">
    <source>
        <dbReference type="SAM" id="MobiDB-lite"/>
    </source>
</evidence>
<keyword evidence="4" id="KW-1185">Reference proteome</keyword>
<dbReference type="EMBL" id="JARJLG010000013">
    <property type="protein sequence ID" value="KAJ7776011.1"/>
    <property type="molecule type" value="Genomic_DNA"/>
</dbReference>
<dbReference type="AlphaFoldDB" id="A0AAD7K0T5"/>
<comment type="caution">
    <text evidence="3">The sequence shown here is derived from an EMBL/GenBank/DDBJ whole genome shotgun (WGS) entry which is preliminary data.</text>
</comment>
<reference evidence="3" key="1">
    <citation type="submission" date="2023-03" db="EMBL/GenBank/DDBJ databases">
        <title>Massive genome expansion in bonnet fungi (Mycena s.s.) driven by repeated elements and novel gene families across ecological guilds.</title>
        <authorList>
            <consortium name="Lawrence Berkeley National Laboratory"/>
            <person name="Harder C.B."/>
            <person name="Miyauchi S."/>
            <person name="Viragh M."/>
            <person name="Kuo A."/>
            <person name="Thoen E."/>
            <person name="Andreopoulos B."/>
            <person name="Lu D."/>
            <person name="Skrede I."/>
            <person name="Drula E."/>
            <person name="Henrissat B."/>
            <person name="Morin E."/>
            <person name="Kohler A."/>
            <person name="Barry K."/>
            <person name="LaButti K."/>
            <person name="Morin E."/>
            <person name="Salamov A."/>
            <person name="Lipzen A."/>
            <person name="Mereny Z."/>
            <person name="Hegedus B."/>
            <person name="Baldrian P."/>
            <person name="Stursova M."/>
            <person name="Weitz H."/>
            <person name="Taylor A."/>
            <person name="Grigoriev I.V."/>
            <person name="Nagy L.G."/>
            <person name="Martin F."/>
            <person name="Kauserud H."/>
        </authorList>
    </citation>
    <scope>NUCLEOTIDE SEQUENCE</scope>
    <source>
        <strain evidence="3">CBHHK188m</strain>
    </source>
</reference>
<gene>
    <name evidence="3" type="ORF">DFH07DRAFT_766953</name>
</gene>
<feature type="region of interest" description="Disordered" evidence="1">
    <location>
        <begin position="56"/>
        <end position="130"/>
    </location>
</feature>
<organism evidence="3 4">
    <name type="scientific">Mycena maculata</name>
    <dbReference type="NCBI Taxonomy" id="230809"/>
    <lineage>
        <taxon>Eukaryota</taxon>
        <taxon>Fungi</taxon>
        <taxon>Dikarya</taxon>
        <taxon>Basidiomycota</taxon>
        <taxon>Agaricomycotina</taxon>
        <taxon>Agaricomycetes</taxon>
        <taxon>Agaricomycetidae</taxon>
        <taxon>Agaricales</taxon>
        <taxon>Marasmiineae</taxon>
        <taxon>Mycenaceae</taxon>
        <taxon>Mycena</taxon>
    </lineage>
</organism>
<keyword evidence="2" id="KW-1133">Transmembrane helix</keyword>
<evidence type="ECO:0000313" key="3">
    <source>
        <dbReference type="EMBL" id="KAJ7776011.1"/>
    </source>
</evidence>